<sequence length="203" mass="22264">MHLPRPRLSYARVRSKHSRARFLVNHRRLTKAGPSTVSRYSQDGLLGVDSKLDKTMTLKSHDVGVFLAMPSIVSADKKRLEGRMDCRQLLCSPSADMMVTINAASYATAGKTGSNGTKFIQHGQWDSALSSSLTGVSPLLCFRLSPPRYALAPPETNKCATAAVNLLHMCLLETPILILMLAPPSPTSPVHTIVRFPYLSYEL</sequence>
<name>A0A409XXV7_9AGAR</name>
<comment type="caution">
    <text evidence="1">The sequence shown here is derived from an EMBL/GenBank/DDBJ whole genome shotgun (WGS) entry which is preliminary data.</text>
</comment>
<gene>
    <name evidence="1" type="ORF">CVT26_008576</name>
</gene>
<reference evidence="1 2" key="1">
    <citation type="journal article" date="2018" name="Evol. Lett.">
        <title>Horizontal gene cluster transfer increased hallucinogenic mushroom diversity.</title>
        <authorList>
            <person name="Reynolds H.T."/>
            <person name="Vijayakumar V."/>
            <person name="Gluck-Thaler E."/>
            <person name="Korotkin H.B."/>
            <person name="Matheny P.B."/>
            <person name="Slot J.C."/>
        </authorList>
    </citation>
    <scope>NUCLEOTIDE SEQUENCE [LARGE SCALE GENOMIC DNA]</scope>
    <source>
        <strain evidence="1 2">SRW20</strain>
    </source>
</reference>
<protein>
    <submittedName>
        <fullName evidence="1">Uncharacterized protein</fullName>
    </submittedName>
</protein>
<keyword evidence="2" id="KW-1185">Reference proteome</keyword>
<dbReference type="Proteomes" id="UP000284706">
    <property type="component" value="Unassembled WGS sequence"/>
</dbReference>
<dbReference type="InParanoid" id="A0A409XXV7"/>
<proteinExistence type="predicted"/>
<evidence type="ECO:0000313" key="2">
    <source>
        <dbReference type="Proteomes" id="UP000284706"/>
    </source>
</evidence>
<dbReference type="EMBL" id="NHYE01001423">
    <property type="protein sequence ID" value="PPQ95551.1"/>
    <property type="molecule type" value="Genomic_DNA"/>
</dbReference>
<dbReference type="AlphaFoldDB" id="A0A409XXV7"/>
<organism evidence="1 2">
    <name type="scientific">Gymnopilus dilepis</name>
    <dbReference type="NCBI Taxonomy" id="231916"/>
    <lineage>
        <taxon>Eukaryota</taxon>
        <taxon>Fungi</taxon>
        <taxon>Dikarya</taxon>
        <taxon>Basidiomycota</taxon>
        <taxon>Agaricomycotina</taxon>
        <taxon>Agaricomycetes</taxon>
        <taxon>Agaricomycetidae</taxon>
        <taxon>Agaricales</taxon>
        <taxon>Agaricineae</taxon>
        <taxon>Hymenogastraceae</taxon>
        <taxon>Gymnopilus</taxon>
    </lineage>
</organism>
<evidence type="ECO:0000313" key="1">
    <source>
        <dbReference type="EMBL" id="PPQ95551.1"/>
    </source>
</evidence>
<accession>A0A409XXV7</accession>